<dbReference type="Proteomes" id="UP000612899">
    <property type="component" value="Unassembled WGS sequence"/>
</dbReference>
<evidence type="ECO:0000256" key="4">
    <source>
        <dbReference type="ARBA" id="ARBA00022547"/>
    </source>
</evidence>
<evidence type="ECO:0000313" key="13">
    <source>
        <dbReference type="EMBL" id="GIH11410.1"/>
    </source>
</evidence>
<dbReference type="InterPro" id="IPR045083">
    <property type="entry name" value="ATP_synth_F0_asu_bact/mt"/>
</dbReference>
<keyword evidence="8 11" id="KW-0406">Ion transport</keyword>
<evidence type="ECO:0000256" key="8">
    <source>
        <dbReference type="ARBA" id="ARBA00023065"/>
    </source>
</evidence>
<dbReference type="PRINTS" id="PR00123">
    <property type="entry name" value="ATPASEA"/>
</dbReference>
<evidence type="ECO:0000256" key="5">
    <source>
        <dbReference type="ARBA" id="ARBA00022692"/>
    </source>
</evidence>
<keyword evidence="4 11" id="KW-0138">CF(0)</keyword>
<keyword evidence="9 11" id="KW-0472">Membrane</keyword>
<evidence type="ECO:0000256" key="9">
    <source>
        <dbReference type="ARBA" id="ARBA00023136"/>
    </source>
</evidence>
<evidence type="ECO:0000256" key="7">
    <source>
        <dbReference type="ARBA" id="ARBA00022989"/>
    </source>
</evidence>
<sequence length="267" mass="29682">MRGTVSSTALVLSSGDIPWPPSIDDFYLPDLTGGHGVLLTKFTAMVWLAVAIILVFFLVAYRNPKMVPSKAQWLAESIYGFNRDGIAKEIIGHDGLRFAPYLATLFCFIAVTNIFAIIPLLQISPNSHIAFPILLALITYVLYIYWGIKKHGFGHFMKMSLVPPNVPGWLLPLLILIEGLQNFILRPFTLSLRLFANMFAGHMMLLVFTLGGFVMLNANTLLFPVSLLSWALAIGLTLFEALICLLQAYVFVLLTSSYLQTSLAEEH</sequence>
<organism evidence="13 14">
    <name type="scientific">Rhizocola hellebori</name>
    <dbReference type="NCBI Taxonomy" id="1392758"/>
    <lineage>
        <taxon>Bacteria</taxon>
        <taxon>Bacillati</taxon>
        <taxon>Actinomycetota</taxon>
        <taxon>Actinomycetes</taxon>
        <taxon>Micromonosporales</taxon>
        <taxon>Micromonosporaceae</taxon>
        <taxon>Rhizocola</taxon>
    </lineage>
</organism>
<feature type="transmembrane region" description="Helical" evidence="11">
    <location>
        <begin position="129"/>
        <end position="148"/>
    </location>
</feature>
<dbReference type="Pfam" id="PF00119">
    <property type="entry name" value="ATP-synt_A"/>
    <property type="match status" value="1"/>
</dbReference>
<keyword evidence="5 11" id="KW-0812">Transmembrane</keyword>
<keyword evidence="3 11" id="KW-0813">Transport</keyword>
<dbReference type="InterPro" id="IPR035908">
    <property type="entry name" value="F0_ATP_A_sf"/>
</dbReference>
<dbReference type="GO" id="GO:0045259">
    <property type="term" value="C:proton-transporting ATP synthase complex"/>
    <property type="evidence" value="ECO:0007669"/>
    <property type="project" value="UniProtKB-KW"/>
</dbReference>
<evidence type="ECO:0000313" key="14">
    <source>
        <dbReference type="Proteomes" id="UP000612899"/>
    </source>
</evidence>
<evidence type="ECO:0000256" key="10">
    <source>
        <dbReference type="ARBA" id="ARBA00023310"/>
    </source>
</evidence>
<comment type="similarity">
    <text evidence="2 11 12">Belongs to the ATPase A chain family.</text>
</comment>
<feature type="transmembrane region" description="Helical" evidence="11">
    <location>
        <begin position="98"/>
        <end position="123"/>
    </location>
</feature>
<evidence type="ECO:0000256" key="1">
    <source>
        <dbReference type="ARBA" id="ARBA00004141"/>
    </source>
</evidence>
<dbReference type="EMBL" id="BONY01000132">
    <property type="protein sequence ID" value="GIH11410.1"/>
    <property type="molecule type" value="Genomic_DNA"/>
</dbReference>
<feature type="transmembrane region" description="Helical" evidence="11">
    <location>
        <begin position="194"/>
        <end position="216"/>
    </location>
</feature>
<keyword evidence="10 11" id="KW-0066">ATP synthesis</keyword>
<keyword evidence="14" id="KW-1185">Reference proteome</keyword>
<comment type="subcellular location">
    <subcellularLocation>
        <location evidence="11 12">Cell membrane</location>
        <topology evidence="11 12">Multi-pass membrane protein</topology>
    </subcellularLocation>
    <subcellularLocation>
        <location evidence="1">Membrane</location>
        <topology evidence="1">Multi-pass membrane protein</topology>
    </subcellularLocation>
</comment>
<keyword evidence="6 11" id="KW-0375">Hydrogen ion transport</keyword>
<dbReference type="AlphaFoldDB" id="A0A8J3VLZ9"/>
<evidence type="ECO:0000256" key="3">
    <source>
        <dbReference type="ARBA" id="ARBA00022448"/>
    </source>
</evidence>
<comment type="caution">
    <text evidence="13">The sequence shown here is derived from an EMBL/GenBank/DDBJ whole genome shotgun (WGS) entry which is preliminary data.</text>
</comment>
<keyword evidence="11" id="KW-1003">Cell membrane</keyword>
<feature type="transmembrane region" description="Helical" evidence="11">
    <location>
        <begin position="228"/>
        <end position="252"/>
    </location>
</feature>
<dbReference type="InterPro" id="IPR023011">
    <property type="entry name" value="ATP_synth_F0_asu_AS"/>
</dbReference>
<dbReference type="HAMAP" id="MF_01393">
    <property type="entry name" value="ATP_synth_a_bact"/>
    <property type="match status" value="1"/>
</dbReference>
<proteinExistence type="inferred from homology"/>
<evidence type="ECO:0000256" key="12">
    <source>
        <dbReference type="RuleBase" id="RU000483"/>
    </source>
</evidence>
<evidence type="ECO:0000256" key="2">
    <source>
        <dbReference type="ARBA" id="ARBA00006810"/>
    </source>
</evidence>
<protein>
    <recommendedName>
        <fullName evidence="11 12">ATP synthase subunit a</fullName>
    </recommendedName>
    <alternativeName>
        <fullName evidence="11">ATP synthase F0 sector subunit a</fullName>
    </alternativeName>
    <alternativeName>
        <fullName evidence="11">F-ATPase subunit 6</fullName>
    </alternativeName>
</protein>
<evidence type="ECO:0000256" key="11">
    <source>
        <dbReference type="HAMAP-Rule" id="MF_01393"/>
    </source>
</evidence>
<dbReference type="GO" id="GO:0005886">
    <property type="term" value="C:plasma membrane"/>
    <property type="evidence" value="ECO:0007669"/>
    <property type="project" value="UniProtKB-SubCell"/>
</dbReference>
<dbReference type="GO" id="GO:0046933">
    <property type="term" value="F:proton-transporting ATP synthase activity, rotational mechanism"/>
    <property type="evidence" value="ECO:0007669"/>
    <property type="project" value="UniProtKB-UniRule"/>
</dbReference>
<feature type="transmembrane region" description="Helical" evidence="11">
    <location>
        <begin position="39"/>
        <end position="61"/>
    </location>
</feature>
<dbReference type="CDD" id="cd00310">
    <property type="entry name" value="ATP-synt_Fo_a_6"/>
    <property type="match status" value="1"/>
</dbReference>
<reference evidence="13" key="1">
    <citation type="submission" date="2021-01" db="EMBL/GenBank/DDBJ databases">
        <title>Whole genome shotgun sequence of Rhizocola hellebori NBRC 109834.</title>
        <authorList>
            <person name="Komaki H."/>
            <person name="Tamura T."/>
        </authorList>
    </citation>
    <scope>NUCLEOTIDE SEQUENCE</scope>
    <source>
        <strain evidence="13">NBRC 109834</strain>
    </source>
</reference>
<dbReference type="PANTHER" id="PTHR11410:SF0">
    <property type="entry name" value="ATP SYNTHASE SUBUNIT A"/>
    <property type="match status" value="1"/>
</dbReference>
<dbReference type="InterPro" id="IPR000568">
    <property type="entry name" value="ATP_synth_F0_asu"/>
</dbReference>
<gene>
    <name evidence="11 13" type="primary">atpB</name>
    <name evidence="13" type="ORF">Rhe02_94770</name>
</gene>
<evidence type="ECO:0000256" key="6">
    <source>
        <dbReference type="ARBA" id="ARBA00022781"/>
    </source>
</evidence>
<dbReference type="NCBIfam" id="TIGR01131">
    <property type="entry name" value="ATP_synt_6_or_A"/>
    <property type="match status" value="1"/>
</dbReference>
<keyword evidence="7 11" id="KW-1133">Transmembrane helix</keyword>
<dbReference type="PROSITE" id="PS00449">
    <property type="entry name" value="ATPASE_A"/>
    <property type="match status" value="1"/>
</dbReference>
<accession>A0A8J3VLZ9</accession>
<comment type="function">
    <text evidence="11 12">Key component of the proton channel; it plays a direct role in the translocation of protons across the membrane.</text>
</comment>
<dbReference type="PANTHER" id="PTHR11410">
    <property type="entry name" value="ATP SYNTHASE SUBUNIT A"/>
    <property type="match status" value="1"/>
</dbReference>
<dbReference type="Gene3D" id="1.20.120.220">
    <property type="entry name" value="ATP synthase, F0 complex, subunit A"/>
    <property type="match status" value="1"/>
</dbReference>
<name>A0A8J3VLZ9_9ACTN</name>
<dbReference type="SUPFAM" id="SSF81336">
    <property type="entry name" value="F1F0 ATP synthase subunit A"/>
    <property type="match status" value="1"/>
</dbReference>